<dbReference type="InterPro" id="IPR020846">
    <property type="entry name" value="MFS_dom"/>
</dbReference>
<dbReference type="SUPFAM" id="SSF103473">
    <property type="entry name" value="MFS general substrate transporter"/>
    <property type="match status" value="1"/>
</dbReference>
<dbReference type="GO" id="GO:0022857">
    <property type="term" value="F:transmembrane transporter activity"/>
    <property type="evidence" value="ECO:0007669"/>
    <property type="project" value="InterPro"/>
</dbReference>
<protein>
    <submittedName>
        <fullName evidence="5">MFS transporter family protein</fullName>
    </submittedName>
</protein>
<gene>
    <name evidence="5" type="ORF">PQBR55_0083</name>
</gene>
<sequence>MNRTVVGAGLTSTLGDFCYETTTVILPSFLAVLGIPAAALGTIEDIADALASYTKMASGYVADKLGHRKLLALVGYGF</sequence>
<keyword evidence="2" id="KW-1133">Transmembrane helix</keyword>
<keyword evidence="1" id="KW-0812">Transmembrane</keyword>
<dbReference type="EMBL" id="LN713927">
    <property type="protein sequence ID" value="CEK42462.1"/>
    <property type="molecule type" value="Genomic_DNA"/>
</dbReference>
<dbReference type="AlphaFoldDB" id="A0A0G4E690"/>
<evidence type="ECO:0000256" key="1">
    <source>
        <dbReference type="ARBA" id="ARBA00022692"/>
    </source>
</evidence>
<evidence type="ECO:0000259" key="4">
    <source>
        <dbReference type="PROSITE" id="PS50850"/>
    </source>
</evidence>
<geneLocation type="plasmid" evidence="5">
    <name>pQBR55</name>
</geneLocation>
<dbReference type="InterPro" id="IPR036259">
    <property type="entry name" value="MFS_trans_sf"/>
</dbReference>
<name>A0A0G4E690_PSEFS</name>
<organism evidence="5">
    <name type="scientific">Pseudomonas fluorescens (strain SBW25)</name>
    <dbReference type="NCBI Taxonomy" id="216595"/>
    <lineage>
        <taxon>Bacteria</taxon>
        <taxon>Pseudomonadati</taxon>
        <taxon>Pseudomonadota</taxon>
        <taxon>Gammaproteobacteria</taxon>
        <taxon>Pseudomonadales</taxon>
        <taxon>Pseudomonadaceae</taxon>
        <taxon>Pseudomonas</taxon>
    </lineage>
</organism>
<proteinExistence type="predicted"/>
<evidence type="ECO:0000256" key="3">
    <source>
        <dbReference type="ARBA" id="ARBA00023136"/>
    </source>
</evidence>
<accession>A0A0G4E690</accession>
<keyword evidence="3" id="KW-0472">Membrane</keyword>
<keyword evidence="5" id="KW-0614">Plasmid</keyword>
<reference evidence="5" key="1">
    <citation type="submission" date="2014-12" db="EMBL/GenBank/DDBJ databases">
        <authorList>
            <person name="Hall J."/>
        </authorList>
    </citation>
    <scope>NUCLEOTIDE SEQUENCE [LARGE SCALE GENOMIC DNA]</scope>
    <source>
        <strain evidence="5">SBW25</strain>
        <plasmid evidence="5">pQBR55</plasmid>
    </source>
</reference>
<reference evidence="5" key="2">
    <citation type="submission" date="2015-06" db="EMBL/GenBank/DDBJ databases">
        <title>Environmentally co-occuring mercury resistance plasmids are genetically and phenotypically diverse and confer variable context-dependent fitness effects.</title>
        <authorList>
            <person name="Hall J.P.J."/>
            <person name="Harrison E."/>
            <person name="Lilley A.K."/>
            <person name="Paterson S."/>
            <person name="Spiers A.J."/>
            <person name="Brockhurst M.A."/>
        </authorList>
    </citation>
    <scope>NUCLEOTIDE SEQUENCE [LARGE SCALE GENOMIC DNA]</scope>
    <source>
        <strain evidence="5">SBW25</strain>
        <plasmid evidence="5">pQBR55</plasmid>
    </source>
</reference>
<evidence type="ECO:0000313" key="5">
    <source>
        <dbReference type="EMBL" id="CEK42462.1"/>
    </source>
</evidence>
<dbReference type="PROSITE" id="PS50850">
    <property type="entry name" value="MFS"/>
    <property type="match status" value="1"/>
</dbReference>
<evidence type="ECO:0000256" key="2">
    <source>
        <dbReference type="ARBA" id="ARBA00022989"/>
    </source>
</evidence>
<feature type="domain" description="Major facilitator superfamily (MFS) profile" evidence="4">
    <location>
        <begin position="1"/>
        <end position="78"/>
    </location>
</feature>